<reference evidence="2 3" key="1">
    <citation type="journal article" date="2022" name="Allergy">
        <title>Genome assembly and annotation of Periplaneta americana reveal a comprehensive cockroach allergen profile.</title>
        <authorList>
            <person name="Wang L."/>
            <person name="Xiong Q."/>
            <person name="Saelim N."/>
            <person name="Wang L."/>
            <person name="Nong W."/>
            <person name="Wan A.T."/>
            <person name="Shi M."/>
            <person name="Liu X."/>
            <person name="Cao Q."/>
            <person name="Hui J.H.L."/>
            <person name="Sookrung N."/>
            <person name="Leung T.F."/>
            <person name="Tungtrongchitr A."/>
            <person name="Tsui S.K.W."/>
        </authorList>
    </citation>
    <scope>NUCLEOTIDE SEQUENCE [LARGE SCALE GENOMIC DNA]</scope>
    <source>
        <strain evidence="2">PWHHKU_190912</strain>
    </source>
</reference>
<evidence type="ECO:0000313" key="3">
    <source>
        <dbReference type="Proteomes" id="UP001148838"/>
    </source>
</evidence>
<dbReference type="EMBL" id="JAJSOF020000017">
    <property type="protein sequence ID" value="KAJ4439319.1"/>
    <property type="molecule type" value="Genomic_DNA"/>
</dbReference>
<evidence type="ECO:0000313" key="2">
    <source>
        <dbReference type="EMBL" id="KAJ4439319.1"/>
    </source>
</evidence>
<evidence type="ECO:0000256" key="1">
    <source>
        <dbReference type="SAM" id="MobiDB-lite"/>
    </source>
</evidence>
<dbReference type="Proteomes" id="UP001148838">
    <property type="component" value="Unassembled WGS sequence"/>
</dbReference>
<name>A0ABQ8SYL6_PERAM</name>
<proteinExistence type="predicted"/>
<organism evidence="2 3">
    <name type="scientific">Periplaneta americana</name>
    <name type="common">American cockroach</name>
    <name type="synonym">Blatta americana</name>
    <dbReference type="NCBI Taxonomy" id="6978"/>
    <lineage>
        <taxon>Eukaryota</taxon>
        <taxon>Metazoa</taxon>
        <taxon>Ecdysozoa</taxon>
        <taxon>Arthropoda</taxon>
        <taxon>Hexapoda</taxon>
        <taxon>Insecta</taxon>
        <taxon>Pterygota</taxon>
        <taxon>Neoptera</taxon>
        <taxon>Polyneoptera</taxon>
        <taxon>Dictyoptera</taxon>
        <taxon>Blattodea</taxon>
        <taxon>Blattoidea</taxon>
        <taxon>Blattidae</taxon>
        <taxon>Blattinae</taxon>
        <taxon>Periplaneta</taxon>
    </lineage>
</organism>
<sequence length="215" mass="24052">MAGLCEGGNEPPGSLKASNRTHHHDTTVHDVIRLSIPALYKNQSDLLMAADGDCHHLCKLMAPVRHRWSINDVIGGIRNTVMPSDCSPVRFGIRSYTPRIEVADHRSDHTAMKPCVSLLVLAGLVLAAFSEKAGEDPGALTLAAGPNFPVQHIKFPDHVALHEEGVRVRRSPKRLRFWGRFKKKRPNRPRRRTRRPLPDPPTLPPYLRGMGRKKI</sequence>
<gene>
    <name evidence="2" type="ORF">ANN_07441</name>
</gene>
<feature type="compositionally biased region" description="Basic residues" evidence="1">
    <location>
        <begin position="181"/>
        <end position="195"/>
    </location>
</feature>
<keyword evidence="3" id="KW-1185">Reference proteome</keyword>
<comment type="caution">
    <text evidence="2">The sequence shown here is derived from an EMBL/GenBank/DDBJ whole genome shotgun (WGS) entry which is preliminary data.</text>
</comment>
<accession>A0ABQ8SYL6</accession>
<feature type="region of interest" description="Disordered" evidence="1">
    <location>
        <begin position="181"/>
        <end position="215"/>
    </location>
</feature>
<protein>
    <submittedName>
        <fullName evidence="2">Uncharacterized protein</fullName>
    </submittedName>
</protein>
<feature type="region of interest" description="Disordered" evidence="1">
    <location>
        <begin position="1"/>
        <end position="22"/>
    </location>
</feature>